<dbReference type="Proteomes" id="UP000315369">
    <property type="component" value="Unassembled WGS sequence"/>
</dbReference>
<accession>A0A540X3G6</accession>
<evidence type="ECO:0000256" key="1">
    <source>
        <dbReference type="SAM" id="SignalP"/>
    </source>
</evidence>
<evidence type="ECO:0000313" key="4">
    <source>
        <dbReference type="Proteomes" id="UP000315369"/>
    </source>
</evidence>
<dbReference type="InterPro" id="IPR013783">
    <property type="entry name" value="Ig-like_fold"/>
</dbReference>
<dbReference type="InterPro" id="IPR000421">
    <property type="entry name" value="FA58C"/>
</dbReference>
<dbReference type="CDD" id="cd00146">
    <property type="entry name" value="PKD"/>
    <property type="match status" value="1"/>
</dbReference>
<dbReference type="Gene3D" id="3.40.50.1820">
    <property type="entry name" value="alpha/beta hydrolase"/>
    <property type="match status" value="1"/>
</dbReference>
<evidence type="ECO:0000313" key="3">
    <source>
        <dbReference type="EMBL" id="TQF15789.1"/>
    </source>
</evidence>
<proteinExistence type="predicted"/>
<keyword evidence="1" id="KW-0732">Signal</keyword>
<feature type="signal peptide" evidence="1">
    <location>
        <begin position="1"/>
        <end position="25"/>
    </location>
</feature>
<dbReference type="Gene3D" id="2.60.40.10">
    <property type="entry name" value="Immunoglobulins"/>
    <property type="match status" value="1"/>
</dbReference>
<sequence length="511" mass="54527">MPWHPRSLATALCVLLLPLAPDALAQSTNVALGKPSSASSVHPIGYPDTFGHAKAFNGVFNSPDDRWCSGVNPLPSNPEWLEVDLQALHRVDSLTLYFGKDDTFGRMVDFDILYRASNTADYQLVPGGAITGNTLPGRTFTFTQPLDARYLRVQCKLGADDNYCRVREFLVFGALQGNQPPSAFAGNDVSITLPVSTAQLQGSASDSDGTVTGYAWTQVSGPTTATLSSPTAQSPSASGLSQGVYVFRLTATDNGGATGSDTVSVTVQPATPSADPRAGKLHVWSRGNSYDSAVFLPKDYGTVPGKKYPLVLSLHGRGGTTLDENHTQVGSNPEGFIRQLIPGKALVDTFPGIVVAPNGPKIKEAIDTWWHAPGVHALVLEAITLYGADPERVTMTGLSSGAAGVNDQIASYRSTYAGAMPQAYFPPFTSPICLMEAFPIWAAGNEDDGTFGAWNWTNPWDGVQPRVRACPGYTGEFQVTVNPTGGHSGWDIFWSRSDAQNWLVSQVRKAP</sequence>
<dbReference type="InterPro" id="IPR008979">
    <property type="entry name" value="Galactose-bd-like_sf"/>
</dbReference>
<name>A0A540X3G6_9BACT</name>
<evidence type="ECO:0000259" key="2">
    <source>
        <dbReference type="PROSITE" id="PS50022"/>
    </source>
</evidence>
<dbReference type="InterPro" id="IPR035986">
    <property type="entry name" value="PKD_dom_sf"/>
</dbReference>
<dbReference type="OrthoDB" id="5378798at2"/>
<gene>
    <name evidence="3" type="ORF">FJV41_11575</name>
</gene>
<dbReference type="InterPro" id="IPR029865">
    <property type="entry name" value="KIAA0319-like"/>
</dbReference>
<organism evidence="3 4">
    <name type="scientific">Myxococcus llanfairpwllgwyngyllgogerychwyrndrobwllllantysiliogogogochensis</name>
    <dbReference type="NCBI Taxonomy" id="2590453"/>
    <lineage>
        <taxon>Bacteria</taxon>
        <taxon>Pseudomonadati</taxon>
        <taxon>Myxococcota</taxon>
        <taxon>Myxococcia</taxon>
        <taxon>Myxococcales</taxon>
        <taxon>Cystobacterineae</taxon>
        <taxon>Myxococcaceae</taxon>
        <taxon>Myxococcus</taxon>
    </lineage>
</organism>
<dbReference type="Gene3D" id="2.60.120.260">
    <property type="entry name" value="Galactose-binding domain-like"/>
    <property type="match status" value="1"/>
</dbReference>
<dbReference type="SUPFAM" id="SSF53474">
    <property type="entry name" value="alpha/beta-Hydrolases"/>
    <property type="match status" value="1"/>
</dbReference>
<dbReference type="EMBL" id="VIFM01000035">
    <property type="protein sequence ID" value="TQF15789.1"/>
    <property type="molecule type" value="Genomic_DNA"/>
</dbReference>
<dbReference type="SUPFAM" id="SSF49299">
    <property type="entry name" value="PKD domain"/>
    <property type="match status" value="1"/>
</dbReference>
<protein>
    <recommendedName>
        <fullName evidence="2">F5/8 type C domain-containing protein</fullName>
    </recommendedName>
</protein>
<dbReference type="SUPFAM" id="SSF49785">
    <property type="entry name" value="Galactose-binding domain-like"/>
    <property type="match status" value="1"/>
</dbReference>
<dbReference type="GO" id="GO:0016020">
    <property type="term" value="C:membrane"/>
    <property type="evidence" value="ECO:0007669"/>
    <property type="project" value="TreeGrafter"/>
</dbReference>
<dbReference type="AlphaFoldDB" id="A0A540X3G6"/>
<dbReference type="PANTHER" id="PTHR46182">
    <property type="entry name" value="FI19480P1"/>
    <property type="match status" value="1"/>
</dbReference>
<dbReference type="Pfam" id="PF22352">
    <property type="entry name" value="K319L-like_PKD"/>
    <property type="match status" value="1"/>
</dbReference>
<reference evidence="3 4" key="1">
    <citation type="submission" date="2019-06" db="EMBL/GenBank/DDBJ databases">
        <authorList>
            <person name="Livingstone P."/>
            <person name="Whitworth D."/>
        </authorList>
    </citation>
    <scope>NUCLEOTIDE SEQUENCE [LARGE SCALE GENOMIC DNA]</scope>
    <source>
        <strain evidence="3 4">AM401</strain>
    </source>
</reference>
<dbReference type="PROSITE" id="PS50022">
    <property type="entry name" value="FA58C_3"/>
    <property type="match status" value="1"/>
</dbReference>
<dbReference type="InterPro" id="IPR029058">
    <property type="entry name" value="AB_hydrolase_fold"/>
</dbReference>
<keyword evidence="4" id="KW-1185">Reference proteome</keyword>
<comment type="caution">
    <text evidence="3">The sequence shown here is derived from an EMBL/GenBank/DDBJ whole genome shotgun (WGS) entry which is preliminary data.</text>
</comment>
<dbReference type="GO" id="GO:0031410">
    <property type="term" value="C:cytoplasmic vesicle"/>
    <property type="evidence" value="ECO:0007669"/>
    <property type="project" value="TreeGrafter"/>
</dbReference>
<dbReference type="InterPro" id="IPR022409">
    <property type="entry name" value="PKD/Chitinase_dom"/>
</dbReference>
<dbReference type="PANTHER" id="PTHR46182:SF2">
    <property type="entry name" value="FI19480P1"/>
    <property type="match status" value="1"/>
</dbReference>
<feature type="domain" description="F5/8 type C" evidence="2">
    <location>
        <begin position="19"/>
        <end position="174"/>
    </location>
</feature>
<dbReference type="Pfam" id="PF00754">
    <property type="entry name" value="F5_F8_type_C"/>
    <property type="match status" value="1"/>
</dbReference>
<dbReference type="RefSeq" id="WP_141642509.1">
    <property type="nucleotide sequence ID" value="NZ_VIFM01000035.1"/>
</dbReference>
<feature type="chain" id="PRO_5021835674" description="F5/8 type C domain-containing protein" evidence="1">
    <location>
        <begin position="26"/>
        <end position="511"/>
    </location>
</feature>
<dbReference type="SMART" id="SM00089">
    <property type="entry name" value="PKD"/>
    <property type="match status" value="1"/>
</dbReference>